<feature type="region of interest" description="Disordered" evidence="2">
    <location>
        <begin position="122"/>
        <end position="177"/>
    </location>
</feature>
<feature type="compositionally biased region" description="Basic residues" evidence="2">
    <location>
        <begin position="166"/>
        <end position="176"/>
    </location>
</feature>
<sequence length="436" mass="46759">MWAVSSLSVAPRTGPFYGGQWETLRGYGGRFGQVKIALLPAKRNRDPSYVPKALNAFLVFRLDFYENLKAKRAVAREQPDGTTGKRQQKHVSVEAGEVWHAMSDEEQAPYFKKAAQLKEEHGLKYGKDSSAEKKATPVPRKGKTAPKKGTTAPKKGDAALSTVATKKARGGKGRKARAADDPAVVLAVPYAGSSLHPSNDLPALSTVARTSHAVPTPVSTQPFDHEHSWSSPFVTSENLMPTPALTLCHTLSPSPGPSVYSFPPSASASRVPSPAVLDFASDGAFYQDVSQVPMAQFSIHGDYLAVPGYELYDHQSTFDGCAPLVPHHIGPVPYPALLAELNGAVPYQFSQQAIPVAPSPTWLDPELAAAGAEYAWSGELVDQALSIPAMNATVNQGAWPRVEPQLESPAMAAPHSLDWWMVQLDPLHSSNNAVAS</sequence>
<evidence type="ECO:0000259" key="3">
    <source>
        <dbReference type="PROSITE" id="PS50118"/>
    </source>
</evidence>
<dbReference type="AlphaFoldDB" id="A0A2G8SGA1"/>
<feature type="domain" description="HMG box" evidence="3">
    <location>
        <begin position="50"/>
        <end position="129"/>
    </location>
</feature>
<organism evidence="4 5">
    <name type="scientific">Ganoderma sinense ZZ0214-1</name>
    <dbReference type="NCBI Taxonomy" id="1077348"/>
    <lineage>
        <taxon>Eukaryota</taxon>
        <taxon>Fungi</taxon>
        <taxon>Dikarya</taxon>
        <taxon>Basidiomycota</taxon>
        <taxon>Agaricomycotina</taxon>
        <taxon>Agaricomycetes</taxon>
        <taxon>Polyporales</taxon>
        <taxon>Polyporaceae</taxon>
        <taxon>Ganoderma</taxon>
    </lineage>
</organism>
<reference evidence="4 5" key="1">
    <citation type="journal article" date="2015" name="Sci. Rep.">
        <title>Chromosome-level genome map provides insights into diverse defense mechanisms in the medicinal fungus Ganoderma sinense.</title>
        <authorList>
            <person name="Zhu Y."/>
            <person name="Xu J."/>
            <person name="Sun C."/>
            <person name="Zhou S."/>
            <person name="Xu H."/>
            <person name="Nelson D.R."/>
            <person name="Qian J."/>
            <person name="Song J."/>
            <person name="Luo H."/>
            <person name="Xiang L."/>
            <person name="Li Y."/>
            <person name="Xu Z."/>
            <person name="Ji A."/>
            <person name="Wang L."/>
            <person name="Lu S."/>
            <person name="Hayward A."/>
            <person name="Sun W."/>
            <person name="Li X."/>
            <person name="Schwartz D.C."/>
            <person name="Wang Y."/>
            <person name="Chen S."/>
        </authorList>
    </citation>
    <scope>NUCLEOTIDE SEQUENCE [LARGE SCALE GENOMIC DNA]</scope>
    <source>
        <strain evidence="4 5">ZZ0214-1</strain>
    </source>
</reference>
<dbReference type="Pfam" id="PF00505">
    <property type="entry name" value="HMG_box"/>
    <property type="match status" value="1"/>
</dbReference>
<dbReference type="GO" id="GO:0003677">
    <property type="term" value="F:DNA binding"/>
    <property type="evidence" value="ECO:0007669"/>
    <property type="project" value="UniProtKB-UniRule"/>
</dbReference>
<gene>
    <name evidence="4" type="ORF">GSI_04900</name>
</gene>
<keyword evidence="1" id="KW-0238">DNA-binding</keyword>
<feature type="compositionally biased region" description="Basic and acidic residues" evidence="2">
    <location>
        <begin position="122"/>
        <end position="135"/>
    </location>
</feature>
<dbReference type="EMBL" id="AYKW01000009">
    <property type="protein sequence ID" value="PIL32783.1"/>
    <property type="molecule type" value="Genomic_DNA"/>
</dbReference>
<evidence type="ECO:0000313" key="4">
    <source>
        <dbReference type="EMBL" id="PIL32783.1"/>
    </source>
</evidence>
<dbReference type="InterPro" id="IPR036910">
    <property type="entry name" value="HMG_box_dom_sf"/>
</dbReference>
<keyword evidence="1" id="KW-0539">Nucleus</keyword>
<dbReference type="SMART" id="SM00398">
    <property type="entry name" value="HMG"/>
    <property type="match status" value="1"/>
</dbReference>
<name>A0A2G8SGA1_9APHY</name>
<protein>
    <submittedName>
        <fullName evidence="4">Transcription factor</fullName>
    </submittedName>
</protein>
<comment type="caution">
    <text evidence="4">The sequence shown here is derived from an EMBL/GenBank/DDBJ whole genome shotgun (WGS) entry which is preliminary data.</text>
</comment>
<evidence type="ECO:0000256" key="1">
    <source>
        <dbReference type="PROSITE-ProRule" id="PRU00267"/>
    </source>
</evidence>
<dbReference type="PROSITE" id="PS50118">
    <property type="entry name" value="HMG_BOX_2"/>
    <property type="match status" value="1"/>
</dbReference>
<dbReference type="Gene3D" id="1.10.30.10">
    <property type="entry name" value="High mobility group box domain"/>
    <property type="match status" value="1"/>
</dbReference>
<evidence type="ECO:0000313" key="5">
    <source>
        <dbReference type="Proteomes" id="UP000230002"/>
    </source>
</evidence>
<accession>A0A2G8SGA1</accession>
<dbReference type="SUPFAM" id="SSF47095">
    <property type="entry name" value="HMG-box"/>
    <property type="match status" value="1"/>
</dbReference>
<proteinExistence type="predicted"/>
<dbReference type="InterPro" id="IPR009071">
    <property type="entry name" value="HMG_box_dom"/>
</dbReference>
<dbReference type="OrthoDB" id="6247875at2759"/>
<dbReference type="Proteomes" id="UP000230002">
    <property type="component" value="Unassembled WGS sequence"/>
</dbReference>
<feature type="DNA-binding region" description="HMG box" evidence="1">
    <location>
        <begin position="50"/>
        <end position="129"/>
    </location>
</feature>
<evidence type="ECO:0000256" key="2">
    <source>
        <dbReference type="SAM" id="MobiDB-lite"/>
    </source>
</evidence>
<keyword evidence="5" id="KW-1185">Reference proteome</keyword>
<dbReference type="GO" id="GO:0005634">
    <property type="term" value="C:nucleus"/>
    <property type="evidence" value="ECO:0007669"/>
    <property type="project" value="UniProtKB-UniRule"/>
</dbReference>